<dbReference type="OrthoDB" id="9815829at2"/>
<dbReference type="Gene3D" id="3.90.550.10">
    <property type="entry name" value="Spore Coat Polysaccharide Biosynthesis Protein SpsA, Chain A"/>
    <property type="match status" value="1"/>
</dbReference>
<gene>
    <name evidence="5" type="ORF">IV88_GL001329</name>
</gene>
<evidence type="ECO:0000313" key="6">
    <source>
        <dbReference type="Proteomes" id="UP000051249"/>
    </source>
</evidence>
<evidence type="ECO:0000256" key="1">
    <source>
        <dbReference type="ARBA" id="ARBA00006739"/>
    </source>
</evidence>
<evidence type="ECO:0000313" key="5">
    <source>
        <dbReference type="EMBL" id="KRO21957.1"/>
    </source>
</evidence>
<evidence type="ECO:0000259" key="4">
    <source>
        <dbReference type="Pfam" id="PF00535"/>
    </source>
</evidence>
<protein>
    <submittedName>
        <fullName evidence="5">Glycosyltransferase</fullName>
    </submittedName>
</protein>
<dbReference type="InterPro" id="IPR050834">
    <property type="entry name" value="Glycosyltransf_2"/>
</dbReference>
<dbReference type="PATRIC" id="fig|480391.4.peg.1351"/>
<dbReference type="Proteomes" id="UP000051249">
    <property type="component" value="Unassembled WGS sequence"/>
</dbReference>
<comment type="similarity">
    <text evidence="1">Belongs to the glycosyltransferase 2 family.</text>
</comment>
<evidence type="ECO:0000256" key="2">
    <source>
        <dbReference type="ARBA" id="ARBA00022676"/>
    </source>
</evidence>
<dbReference type="RefSeq" id="WP_057800428.1">
    <property type="nucleotide sequence ID" value="NZ_BJZZ01000046.1"/>
</dbReference>
<dbReference type="SUPFAM" id="SSF53448">
    <property type="entry name" value="Nucleotide-diphospho-sugar transferases"/>
    <property type="match status" value="1"/>
</dbReference>
<sequence>MVKISVLMATKNGERTIESSIDSILSQSFTDFEFIIVNDNSSDKTEAIVNKISEIDDRIVLINNLEDPGLTSSLNIGLKRCQGEFVARMDDDDIASSGRITTELEYLEENSSVAIVGSNINYFDNNGVYGKSDFKHSLSKVDIWRGIIFANPTVMIRRSVFEKTGGYNESDDVIRVEDYDYWCKLYSKGFYGVNLDECLLNYREDKLAFKKRNNIRRWRLAKRMFFWRKRMNIPLYLLYVPLFELLKCLVPQNAIRMYHRIKYSDKSI</sequence>
<dbReference type="InterPro" id="IPR001173">
    <property type="entry name" value="Glyco_trans_2-like"/>
</dbReference>
<accession>A0A0R2N7Y5</accession>
<dbReference type="Pfam" id="PF00535">
    <property type="entry name" value="Glycos_transf_2"/>
    <property type="match status" value="1"/>
</dbReference>
<keyword evidence="2" id="KW-0328">Glycosyltransferase</keyword>
<proteinExistence type="inferred from homology"/>
<keyword evidence="3 5" id="KW-0808">Transferase</keyword>
<evidence type="ECO:0000256" key="3">
    <source>
        <dbReference type="ARBA" id="ARBA00022679"/>
    </source>
</evidence>
<name>A0A0R2N7Y5_9LACO</name>
<dbReference type="AlphaFoldDB" id="A0A0R2N7Y5"/>
<comment type="caution">
    <text evidence="5">The sequence shown here is derived from an EMBL/GenBank/DDBJ whole genome shotgun (WGS) entry which is preliminary data.</text>
</comment>
<dbReference type="EMBL" id="JQCQ01000044">
    <property type="protein sequence ID" value="KRO21957.1"/>
    <property type="molecule type" value="Genomic_DNA"/>
</dbReference>
<reference evidence="5 6" key="1">
    <citation type="journal article" date="2015" name="Genome Announc.">
        <title>Expanding the biotechnology potential of lactobacilli through comparative genomics of 213 strains and associated genera.</title>
        <authorList>
            <person name="Sun Z."/>
            <person name="Harris H.M."/>
            <person name="McCann A."/>
            <person name="Guo C."/>
            <person name="Argimon S."/>
            <person name="Zhang W."/>
            <person name="Yang X."/>
            <person name="Jeffery I.B."/>
            <person name="Cooney J.C."/>
            <person name="Kagawa T.F."/>
            <person name="Liu W."/>
            <person name="Song Y."/>
            <person name="Salvetti E."/>
            <person name="Wrobel A."/>
            <person name="Rasinkangas P."/>
            <person name="Parkhill J."/>
            <person name="Rea M.C."/>
            <person name="O'Sullivan O."/>
            <person name="Ritari J."/>
            <person name="Douillard F.P."/>
            <person name="Paul Ross R."/>
            <person name="Yang R."/>
            <person name="Briner A.E."/>
            <person name="Felis G.E."/>
            <person name="de Vos W.M."/>
            <person name="Barrangou R."/>
            <person name="Klaenhammer T.R."/>
            <person name="Caufield P.W."/>
            <person name="Cui Y."/>
            <person name="Zhang H."/>
            <person name="O'Toole P.W."/>
        </authorList>
    </citation>
    <scope>NUCLEOTIDE SEQUENCE [LARGE SCALE GENOMIC DNA]</scope>
    <source>
        <strain evidence="5 6">DSM 23026</strain>
    </source>
</reference>
<dbReference type="InterPro" id="IPR029044">
    <property type="entry name" value="Nucleotide-diphossugar_trans"/>
</dbReference>
<keyword evidence="6" id="KW-1185">Reference proteome</keyword>
<dbReference type="GO" id="GO:0016757">
    <property type="term" value="F:glycosyltransferase activity"/>
    <property type="evidence" value="ECO:0007669"/>
    <property type="project" value="UniProtKB-KW"/>
</dbReference>
<dbReference type="PANTHER" id="PTHR43685:SF5">
    <property type="entry name" value="GLYCOSYLTRANSFERASE EPSE-RELATED"/>
    <property type="match status" value="1"/>
</dbReference>
<organism evidence="5 6">
    <name type="scientific">Pediococcus argentinicus</name>
    <dbReference type="NCBI Taxonomy" id="480391"/>
    <lineage>
        <taxon>Bacteria</taxon>
        <taxon>Bacillati</taxon>
        <taxon>Bacillota</taxon>
        <taxon>Bacilli</taxon>
        <taxon>Lactobacillales</taxon>
        <taxon>Lactobacillaceae</taxon>
        <taxon>Pediococcus</taxon>
    </lineage>
</organism>
<dbReference type="PANTHER" id="PTHR43685">
    <property type="entry name" value="GLYCOSYLTRANSFERASE"/>
    <property type="match status" value="1"/>
</dbReference>
<feature type="domain" description="Glycosyltransferase 2-like" evidence="4">
    <location>
        <begin position="5"/>
        <end position="163"/>
    </location>
</feature>